<evidence type="ECO:0000256" key="3">
    <source>
        <dbReference type="ARBA" id="ARBA00022448"/>
    </source>
</evidence>
<keyword evidence="7" id="KW-0998">Cell outer membrane</keyword>
<evidence type="ECO:0000313" key="11">
    <source>
        <dbReference type="Proteomes" id="UP000254875"/>
    </source>
</evidence>
<dbReference type="PANTHER" id="PTHR30026:SF20">
    <property type="entry name" value="OUTER MEMBRANE PROTEIN TOLC"/>
    <property type="match status" value="1"/>
</dbReference>
<keyword evidence="6" id="KW-0472">Membrane</keyword>
<evidence type="ECO:0000256" key="6">
    <source>
        <dbReference type="ARBA" id="ARBA00023136"/>
    </source>
</evidence>
<dbReference type="Gene3D" id="1.20.1600.10">
    <property type="entry name" value="Outer membrane efflux proteins (OEP)"/>
    <property type="match status" value="1"/>
</dbReference>
<comment type="similarity">
    <text evidence="2">Belongs to the outer membrane factor (OMF) (TC 1.B.17) family.</text>
</comment>
<keyword evidence="3" id="KW-0813">Transport</keyword>
<dbReference type="GO" id="GO:0015288">
    <property type="term" value="F:porin activity"/>
    <property type="evidence" value="ECO:0007669"/>
    <property type="project" value="TreeGrafter"/>
</dbReference>
<dbReference type="OrthoDB" id="9813458at2"/>
<keyword evidence="8" id="KW-0175">Coiled coil</keyword>
<evidence type="ECO:0000256" key="7">
    <source>
        <dbReference type="ARBA" id="ARBA00023237"/>
    </source>
</evidence>
<evidence type="ECO:0000256" key="5">
    <source>
        <dbReference type="ARBA" id="ARBA00022692"/>
    </source>
</evidence>
<dbReference type="AlphaFoldDB" id="A0A370NFF7"/>
<dbReference type="RefSeq" id="WP_115098719.1">
    <property type="nucleotide sequence ID" value="NZ_QHKS01000001.1"/>
</dbReference>
<accession>A0A370NFF7</accession>
<organism evidence="10 11">
    <name type="scientific">Paraburkholderia lacunae</name>
    <dbReference type="NCBI Taxonomy" id="2211104"/>
    <lineage>
        <taxon>Bacteria</taxon>
        <taxon>Pseudomonadati</taxon>
        <taxon>Pseudomonadota</taxon>
        <taxon>Betaproteobacteria</taxon>
        <taxon>Burkholderiales</taxon>
        <taxon>Burkholderiaceae</taxon>
        <taxon>Paraburkholderia</taxon>
    </lineage>
</organism>
<dbReference type="GO" id="GO:1990281">
    <property type="term" value="C:efflux pump complex"/>
    <property type="evidence" value="ECO:0007669"/>
    <property type="project" value="TreeGrafter"/>
</dbReference>
<gene>
    <name evidence="10" type="ORF">DLM46_00165</name>
</gene>
<evidence type="ECO:0000256" key="4">
    <source>
        <dbReference type="ARBA" id="ARBA00022452"/>
    </source>
</evidence>
<name>A0A370NFF7_9BURK</name>
<feature type="chain" id="PRO_5017019394" evidence="9">
    <location>
        <begin position="27"/>
        <end position="449"/>
    </location>
</feature>
<sequence length="449" mass="48410">MNKQALLAACVAAMVGLWGHSNDACAVDLLSVVEQAVDHDADLAALRAASSAARQAVPKARAGLLPRVQGGWGRAYNSTAIEALPRTSYWQNGWIVNLTQPIVDWSRWTAYRQAGLVEARGVVDVARAQQASILRAARAYFDELAAEDEFARAIDYNAALDAHMDQLRRRQAAGEATVIDLQEAQSGREQAQLQLMDARNDLQLKRLALEQLTGQPLSALSRLSNTATLPRLEPDGCEAWADQAEAHDYVVQLKQIDRKIAGFDVEKARANHYPTVSVTASHSPAGAAGGFTRPTTTTTAMFAITIPIFEGGETEAKLDESVALKDKAQNDLVSATRQAGGAARENWARFRSGTVRAESLARLLQTSRAAVAAAQVGFKVGSRASSDVLRAVDVFYATRRDLIRTRYDTLLALLQLKSAAASLTIDEVAQVNSLLMPGDRPSAPQGMAH</sequence>
<dbReference type="InterPro" id="IPR051906">
    <property type="entry name" value="TolC-like"/>
</dbReference>
<protein>
    <submittedName>
        <fullName evidence="10">Type I secretion protein TolC</fullName>
    </submittedName>
</protein>
<dbReference type="GO" id="GO:0015562">
    <property type="term" value="F:efflux transmembrane transporter activity"/>
    <property type="evidence" value="ECO:0007669"/>
    <property type="project" value="InterPro"/>
</dbReference>
<dbReference type="Pfam" id="PF02321">
    <property type="entry name" value="OEP"/>
    <property type="match status" value="2"/>
</dbReference>
<evidence type="ECO:0000256" key="9">
    <source>
        <dbReference type="SAM" id="SignalP"/>
    </source>
</evidence>
<evidence type="ECO:0000256" key="2">
    <source>
        <dbReference type="ARBA" id="ARBA00007613"/>
    </source>
</evidence>
<proteinExistence type="inferred from homology"/>
<dbReference type="InterPro" id="IPR003423">
    <property type="entry name" value="OMP_efflux"/>
</dbReference>
<dbReference type="GO" id="GO:0009279">
    <property type="term" value="C:cell outer membrane"/>
    <property type="evidence" value="ECO:0007669"/>
    <property type="project" value="UniProtKB-SubCell"/>
</dbReference>
<evidence type="ECO:0000256" key="1">
    <source>
        <dbReference type="ARBA" id="ARBA00004442"/>
    </source>
</evidence>
<evidence type="ECO:0000256" key="8">
    <source>
        <dbReference type="SAM" id="Coils"/>
    </source>
</evidence>
<dbReference type="Proteomes" id="UP000254875">
    <property type="component" value="Unassembled WGS sequence"/>
</dbReference>
<feature type="signal peptide" evidence="9">
    <location>
        <begin position="1"/>
        <end position="26"/>
    </location>
</feature>
<keyword evidence="9" id="KW-0732">Signal</keyword>
<dbReference type="EMBL" id="QHKS01000001">
    <property type="protein sequence ID" value="RDK04346.1"/>
    <property type="molecule type" value="Genomic_DNA"/>
</dbReference>
<comment type="caution">
    <text evidence="10">The sequence shown here is derived from an EMBL/GenBank/DDBJ whole genome shotgun (WGS) entry which is preliminary data.</text>
</comment>
<evidence type="ECO:0000313" key="10">
    <source>
        <dbReference type="EMBL" id="RDK04346.1"/>
    </source>
</evidence>
<comment type="subcellular location">
    <subcellularLocation>
        <location evidence="1">Cell outer membrane</location>
    </subcellularLocation>
</comment>
<dbReference type="SUPFAM" id="SSF56954">
    <property type="entry name" value="Outer membrane efflux proteins (OEP)"/>
    <property type="match status" value="1"/>
</dbReference>
<keyword evidence="11" id="KW-1185">Reference proteome</keyword>
<keyword evidence="4" id="KW-1134">Transmembrane beta strand</keyword>
<feature type="coiled-coil region" evidence="8">
    <location>
        <begin position="181"/>
        <end position="215"/>
    </location>
</feature>
<reference evidence="11" key="1">
    <citation type="submission" date="2018-05" db="EMBL/GenBank/DDBJ databases">
        <authorList>
            <person name="Feng T."/>
        </authorList>
    </citation>
    <scope>NUCLEOTIDE SEQUENCE [LARGE SCALE GENOMIC DNA]</scope>
    <source>
        <strain evidence="11">S27</strain>
    </source>
</reference>
<dbReference type="PANTHER" id="PTHR30026">
    <property type="entry name" value="OUTER MEMBRANE PROTEIN TOLC"/>
    <property type="match status" value="1"/>
</dbReference>
<keyword evidence="5" id="KW-0812">Transmembrane</keyword>